<accession>A0ABX6DWX4</accession>
<sequence length="231" mass="26360">MFRRRGEMLINIFRVALWLIAVGLPMTGMAISVGTLTFSMSADNTFVAKRVLNNNPSARLYQISIVAIDRPGENESRARPTDGELLFAPRQLLLQPGEGDYFKFYYHGPQDNRERYYRVSFREIPTHSRTETRGAGSSISADPIVIIETILVVRPRQVHFEWRFDPQTGSVSNSGNTWFKLIVKPGCGSTEDEGDTWYLRPGDTVKQKTLQKVGRKYLIYNEKFIKVSDDC</sequence>
<dbReference type="RefSeq" id="WP_062774069.1">
    <property type="nucleotide sequence ID" value="NZ_CP045843.1"/>
</dbReference>
<dbReference type="SUPFAM" id="SSF49354">
    <property type="entry name" value="PapD-like"/>
    <property type="match status" value="1"/>
</dbReference>
<gene>
    <name evidence="1" type="ORF">GHC21_16690</name>
</gene>
<proteinExistence type="predicted"/>
<dbReference type="Gene3D" id="2.60.40.10">
    <property type="entry name" value="Immunoglobulins"/>
    <property type="match status" value="1"/>
</dbReference>
<evidence type="ECO:0000313" key="2">
    <source>
        <dbReference type="Proteomes" id="UP000344450"/>
    </source>
</evidence>
<name>A0ABX6DWX4_KLUIN</name>
<dbReference type="Proteomes" id="UP000344450">
    <property type="component" value="Chromosome"/>
</dbReference>
<dbReference type="GeneID" id="91974062"/>
<dbReference type="InterPro" id="IPR008962">
    <property type="entry name" value="PapD-like_sf"/>
</dbReference>
<dbReference type="InterPro" id="IPR013783">
    <property type="entry name" value="Ig-like_fold"/>
</dbReference>
<protein>
    <submittedName>
        <fullName evidence="1">Fimbria/pilus periplasmic chaperone</fullName>
    </submittedName>
</protein>
<organism evidence="1 2">
    <name type="scientific">Kluyvera intermedia</name>
    <name type="common">Enterobacter intermedius</name>
    <dbReference type="NCBI Taxonomy" id="61648"/>
    <lineage>
        <taxon>Bacteria</taxon>
        <taxon>Pseudomonadati</taxon>
        <taxon>Pseudomonadota</taxon>
        <taxon>Gammaproteobacteria</taxon>
        <taxon>Enterobacterales</taxon>
        <taxon>Enterobacteriaceae</taxon>
        <taxon>Kluyvera</taxon>
    </lineage>
</organism>
<evidence type="ECO:0000313" key="1">
    <source>
        <dbReference type="EMBL" id="QGH32284.1"/>
    </source>
</evidence>
<keyword evidence="2" id="KW-1185">Reference proteome</keyword>
<dbReference type="EMBL" id="CP045845">
    <property type="protein sequence ID" value="QGH32284.1"/>
    <property type="molecule type" value="Genomic_DNA"/>
</dbReference>
<reference evidence="1 2" key="1">
    <citation type="submission" date="2019-10" db="EMBL/GenBank/DDBJ databases">
        <title>Complete genome sequencing of drug resistant plasmids in Kluyvera intermedia.</title>
        <authorList>
            <person name="Ke C."/>
            <person name="Jian S."/>
        </authorList>
    </citation>
    <scope>NUCLEOTIDE SEQUENCE [LARGE SCALE GENOMIC DNA]</scope>
    <source>
        <strain evidence="1 2">N2-1</strain>
    </source>
</reference>